<proteinExistence type="predicted"/>
<evidence type="ECO:0000313" key="3">
    <source>
        <dbReference type="Proteomes" id="UP001576784"/>
    </source>
</evidence>
<evidence type="ECO:0000313" key="2">
    <source>
        <dbReference type="EMBL" id="MFB2894499.1"/>
    </source>
</evidence>
<dbReference type="RefSeq" id="WP_413264147.1">
    <property type="nucleotide sequence ID" value="NZ_JBHFNR010000116.1"/>
</dbReference>
<organism evidence="2 3">
    <name type="scientific">Floridaenema flaviceps BLCC-F50</name>
    <dbReference type="NCBI Taxonomy" id="3153642"/>
    <lineage>
        <taxon>Bacteria</taxon>
        <taxon>Bacillati</taxon>
        <taxon>Cyanobacteriota</taxon>
        <taxon>Cyanophyceae</taxon>
        <taxon>Oscillatoriophycideae</taxon>
        <taxon>Aerosakkonematales</taxon>
        <taxon>Aerosakkonemataceae</taxon>
        <taxon>Floridanema</taxon>
        <taxon>Floridanema flaviceps</taxon>
    </lineage>
</organism>
<feature type="transmembrane region" description="Helical" evidence="1">
    <location>
        <begin position="78"/>
        <end position="95"/>
    </location>
</feature>
<reference evidence="2 3" key="1">
    <citation type="submission" date="2024-09" db="EMBL/GenBank/DDBJ databases">
        <title>Floridaenema gen nov. (Aerosakkonemataceae, Aerosakkonematales ord. nov., Cyanobacteria) from benthic tropical and subtropical fresh waters, with the description of four new species.</title>
        <authorList>
            <person name="Moretto J.A."/>
            <person name="Berthold D.E."/>
            <person name="Lefler F.W."/>
            <person name="Huang I.-S."/>
            <person name="Laughinghouse H. IV."/>
        </authorList>
    </citation>
    <scope>NUCLEOTIDE SEQUENCE [LARGE SCALE GENOMIC DNA]</scope>
    <source>
        <strain evidence="2 3">BLCC-F50</strain>
    </source>
</reference>
<dbReference type="EMBL" id="JBHFNR010000116">
    <property type="protein sequence ID" value="MFB2894499.1"/>
    <property type="molecule type" value="Genomic_DNA"/>
</dbReference>
<sequence>MDNKEKIYTLFIAISDLISLTYSITEFGIQLNNCETKKLLFELLNEGREYYNKQIELAPAKYAIEHYLGKLEDNNLDLIYPLWFTFNLAFSKYLLVKQNVYYSEYERDTRLDIAYIKYQAVRKSENSVTSSWEKIKSEVETKLGFFDS</sequence>
<accession>A0ABV4XU88</accession>
<keyword evidence="1" id="KW-0472">Membrane</keyword>
<comment type="caution">
    <text evidence="2">The sequence shown here is derived from an EMBL/GenBank/DDBJ whole genome shotgun (WGS) entry which is preliminary data.</text>
</comment>
<keyword evidence="3" id="KW-1185">Reference proteome</keyword>
<gene>
    <name evidence="2" type="ORF">ACE1CI_16440</name>
</gene>
<name>A0ABV4XU88_9CYAN</name>
<feature type="transmembrane region" description="Helical" evidence="1">
    <location>
        <begin position="7"/>
        <end position="25"/>
    </location>
</feature>
<keyword evidence="1" id="KW-1133">Transmembrane helix</keyword>
<dbReference type="Proteomes" id="UP001576784">
    <property type="component" value="Unassembled WGS sequence"/>
</dbReference>
<protein>
    <submittedName>
        <fullName evidence="2">Uncharacterized protein</fullName>
    </submittedName>
</protein>
<keyword evidence="1" id="KW-0812">Transmembrane</keyword>
<evidence type="ECO:0000256" key="1">
    <source>
        <dbReference type="SAM" id="Phobius"/>
    </source>
</evidence>